<dbReference type="GO" id="GO:0008897">
    <property type="term" value="F:holo-[acyl-carrier-protein] synthase activity"/>
    <property type="evidence" value="ECO:0007669"/>
    <property type="project" value="UniProtKB-UniRule"/>
</dbReference>
<feature type="binding site" evidence="8">
    <location>
        <position position="8"/>
    </location>
    <ligand>
        <name>Mg(2+)</name>
        <dbReference type="ChEBI" id="CHEBI:18420"/>
    </ligand>
</feature>
<dbReference type="InterPro" id="IPR004568">
    <property type="entry name" value="Ppantetheine-prot_Trfase_dom"/>
</dbReference>
<dbReference type="EMBL" id="BJXW01000037">
    <property type="protein sequence ID" value="GEN32317.1"/>
    <property type="molecule type" value="Genomic_DNA"/>
</dbReference>
<dbReference type="NCBIfam" id="TIGR00516">
    <property type="entry name" value="acpS"/>
    <property type="match status" value="1"/>
</dbReference>
<sequence length="117" mass="13081">MIKGIGIDLIELDRIYKHIDNQQFIARILTKKEQQIYHTLQSSTRKTEFLAGRFAAKEAFAKAVGTGIGTLSFKDIEVLSNESGAPFIHVKGYHDEKIFISISHSQTYAIAQVIIAS</sequence>
<evidence type="ECO:0000256" key="6">
    <source>
        <dbReference type="ARBA" id="ARBA00023098"/>
    </source>
</evidence>
<evidence type="ECO:0000256" key="1">
    <source>
        <dbReference type="ARBA" id="ARBA00022516"/>
    </source>
</evidence>
<dbReference type="Pfam" id="PF01648">
    <property type="entry name" value="ACPS"/>
    <property type="match status" value="1"/>
</dbReference>
<dbReference type="SUPFAM" id="SSF56214">
    <property type="entry name" value="4'-phosphopantetheinyl transferase"/>
    <property type="match status" value="1"/>
</dbReference>
<dbReference type="InterPro" id="IPR002582">
    <property type="entry name" value="ACPS"/>
</dbReference>
<dbReference type="Proteomes" id="UP000321491">
    <property type="component" value="Unassembled WGS sequence"/>
</dbReference>
<evidence type="ECO:0000313" key="10">
    <source>
        <dbReference type="EMBL" id="GEN32317.1"/>
    </source>
</evidence>
<protein>
    <recommendedName>
        <fullName evidence="8">Holo-[acyl-carrier-protein] synthase</fullName>
        <shortName evidence="8">Holo-ACP synthase</shortName>
        <ecNumber evidence="8">2.7.8.7</ecNumber>
    </recommendedName>
    <alternativeName>
        <fullName evidence="8">4'-phosphopantetheinyl transferase AcpS</fullName>
    </alternativeName>
</protein>
<dbReference type="OrthoDB" id="517356at2"/>
<accession>A0A511V077</accession>
<keyword evidence="3 8" id="KW-0479">Metal-binding</keyword>
<dbReference type="NCBIfam" id="TIGR00556">
    <property type="entry name" value="pantethn_trn"/>
    <property type="match status" value="1"/>
</dbReference>
<comment type="similarity">
    <text evidence="8">Belongs to the P-Pant transferase superfamily. AcpS family.</text>
</comment>
<evidence type="ECO:0000313" key="11">
    <source>
        <dbReference type="Proteomes" id="UP000321491"/>
    </source>
</evidence>
<name>A0A511V077_9BACI</name>
<keyword evidence="11" id="KW-1185">Reference proteome</keyword>
<keyword evidence="8" id="KW-0963">Cytoplasm</keyword>
<comment type="function">
    <text evidence="8">Transfers the 4'-phosphopantetheine moiety from coenzyme A to a Ser of acyl-carrier-protein.</text>
</comment>
<keyword evidence="5 8" id="KW-0460">Magnesium</keyword>
<dbReference type="RefSeq" id="WP_146938671.1">
    <property type="nucleotide sequence ID" value="NZ_BJXW01000037.1"/>
</dbReference>
<dbReference type="Gene3D" id="3.90.470.20">
    <property type="entry name" value="4'-phosphopantetheinyl transferase domain"/>
    <property type="match status" value="1"/>
</dbReference>
<dbReference type="InterPro" id="IPR037143">
    <property type="entry name" value="4-PPantetheinyl_Trfase_dom_sf"/>
</dbReference>
<dbReference type="InterPro" id="IPR008278">
    <property type="entry name" value="4-PPantetheinyl_Trfase_dom"/>
</dbReference>
<feature type="domain" description="4'-phosphopantetheinyl transferase" evidence="9">
    <location>
        <begin position="4"/>
        <end position="111"/>
    </location>
</feature>
<keyword evidence="6 8" id="KW-0443">Lipid metabolism</keyword>
<dbReference type="GO" id="GO:0000287">
    <property type="term" value="F:magnesium ion binding"/>
    <property type="evidence" value="ECO:0007669"/>
    <property type="project" value="UniProtKB-UniRule"/>
</dbReference>
<keyword evidence="1 8" id="KW-0444">Lipid biosynthesis</keyword>
<gene>
    <name evidence="8 10" type="primary">acpS</name>
    <name evidence="10" type="ORF">CQU01_25550</name>
</gene>
<comment type="catalytic activity">
    <reaction evidence="8">
        <text>apo-[ACP] + CoA = holo-[ACP] + adenosine 3',5'-bisphosphate + H(+)</text>
        <dbReference type="Rhea" id="RHEA:12068"/>
        <dbReference type="Rhea" id="RHEA-COMP:9685"/>
        <dbReference type="Rhea" id="RHEA-COMP:9690"/>
        <dbReference type="ChEBI" id="CHEBI:15378"/>
        <dbReference type="ChEBI" id="CHEBI:29999"/>
        <dbReference type="ChEBI" id="CHEBI:57287"/>
        <dbReference type="ChEBI" id="CHEBI:58343"/>
        <dbReference type="ChEBI" id="CHEBI:64479"/>
        <dbReference type="EC" id="2.7.8.7"/>
    </reaction>
</comment>
<evidence type="ECO:0000256" key="5">
    <source>
        <dbReference type="ARBA" id="ARBA00022842"/>
    </source>
</evidence>
<comment type="subcellular location">
    <subcellularLocation>
        <location evidence="8">Cytoplasm</location>
    </subcellularLocation>
</comment>
<organism evidence="10 11">
    <name type="scientific">Cerasibacillus quisquiliarum</name>
    <dbReference type="NCBI Taxonomy" id="227865"/>
    <lineage>
        <taxon>Bacteria</taxon>
        <taxon>Bacillati</taxon>
        <taxon>Bacillota</taxon>
        <taxon>Bacilli</taxon>
        <taxon>Bacillales</taxon>
        <taxon>Bacillaceae</taxon>
        <taxon>Cerasibacillus</taxon>
    </lineage>
</organism>
<dbReference type="GO" id="GO:0006633">
    <property type="term" value="P:fatty acid biosynthetic process"/>
    <property type="evidence" value="ECO:0007669"/>
    <property type="project" value="UniProtKB-UniRule"/>
</dbReference>
<dbReference type="GO" id="GO:0005737">
    <property type="term" value="C:cytoplasm"/>
    <property type="evidence" value="ECO:0007669"/>
    <property type="project" value="UniProtKB-SubCell"/>
</dbReference>
<evidence type="ECO:0000256" key="3">
    <source>
        <dbReference type="ARBA" id="ARBA00022723"/>
    </source>
</evidence>
<dbReference type="AlphaFoldDB" id="A0A511V077"/>
<dbReference type="HAMAP" id="MF_00101">
    <property type="entry name" value="AcpS"/>
    <property type="match status" value="1"/>
</dbReference>
<evidence type="ECO:0000256" key="2">
    <source>
        <dbReference type="ARBA" id="ARBA00022679"/>
    </source>
</evidence>
<evidence type="ECO:0000256" key="4">
    <source>
        <dbReference type="ARBA" id="ARBA00022832"/>
    </source>
</evidence>
<feature type="binding site" evidence="8">
    <location>
        <position position="58"/>
    </location>
    <ligand>
        <name>Mg(2+)</name>
        <dbReference type="ChEBI" id="CHEBI:18420"/>
    </ligand>
</feature>
<dbReference type="EC" id="2.7.8.7" evidence="8"/>
<comment type="cofactor">
    <cofactor evidence="8">
        <name>Mg(2+)</name>
        <dbReference type="ChEBI" id="CHEBI:18420"/>
    </cofactor>
</comment>
<evidence type="ECO:0000256" key="7">
    <source>
        <dbReference type="ARBA" id="ARBA00023160"/>
    </source>
</evidence>
<reference evidence="10 11" key="1">
    <citation type="submission" date="2019-07" db="EMBL/GenBank/DDBJ databases">
        <title>Whole genome shotgun sequence of Cerasibacillus quisquiliarum NBRC 102429.</title>
        <authorList>
            <person name="Hosoyama A."/>
            <person name="Uohara A."/>
            <person name="Ohji S."/>
            <person name="Ichikawa N."/>
        </authorList>
    </citation>
    <scope>NUCLEOTIDE SEQUENCE [LARGE SCALE GENOMIC DNA]</scope>
    <source>
        <strain evidence="10 11">NBRC 102429</strain>
    </source>
</reference>
<evidence type="ECO:0000256" key="8">
    <source>
        <dbReference type="HAMAP-Rule" id="MF_00101"/>
    </source>
</evidence>
<keyword evidence="7 8" id="KW-0275">Fatty acid biosynthesis</keyword>
<evidence type="ECO:0000259" key="9">
    <source>
        <dbReference type="Pfam" id="PF01648"/>
    </source>
</evidence>
<comment type="caution">
    <text evidence="10">The sequence shown here is derived from an EMBL/GenBank/DDBJ whole genome shotgun (WGS) entry which is preliminary data.</text>
</comment>
<keyword evidence="4 8" id="KW-0276">Fatty acid metabolism</keyword>
<proteinExistence type="inferred from homology"/>
<keyword evidence="2 8" id="KW-0808">Transferase</keyword>